<keyword evidence="3" id="KW-1185">Reference proteome</keyword>
<accession>A0A4R5W0W7</accession>
<evidence type="ECO:0000313" key="2">
    <source>
        <dbReference type="EMBL" id="TDK65691.1"/>
    </source>
</evidence>
<protein>
    <submittedName>
        <fullName evidence="2">Type II secretion system protein</fullName>
    </submittedName>
</protein>
<dbReference type="NCBIfam" id="TIGR02532">
    <property type="entry name" value="IV_pilin_GFxxxE"/>
    <property type="match status" value="1"/>
</dbReference>
<dbReference type="Pfam" id="PF07963">
    <property type="entry name" value="N_methyl"/>
    <property type="match status" value="1"/>
</dbReference>
<organism evidence="2 3">
    <name type="scientific">Sapientia aquatica</name>
    <dbReference type="NCBI Taxonomy" id="1549640"/>
    <lineage>
        <taxon>Bacteria</taxon>
        <taxon>Pseudomonadati</taxon>
        <taxon>Pseudomonadota</taxon>
        <taxon>Betaproteobacteria</taxon>
        <taxon>Burkholderiales</taxon>
        <taxon>Oxalobacteraceae</taxon>
        <taxon>Sapientia</taxon>
    </lineage>
</organism>
<keyword evidence="1" id="KW-0472">Membrane</keyword>
<keyword evidence="1" id="KW-0812">Transmembrane</keyword>
<reference evidence="2 3" key="1">
    <citation type="submission" date="2019-03" db="EMBL/GenBank/DDBJ databases">
        <title>Sapientia aquatica gen. nov., sp. nov., isolated from a crater lake.</title>
        <authorList>
            <person name="Felfoldi T."/>
            <person name="Szabo A."/>
            <person name="Toth E."/>
            <person name="Schumann P."/>
            <person name="Keki Z."/>
            <person name="Marialigeti K."/>
            <person name="Mathe I."/>
        </authorList>
    </citation>
    <scope>NUCLEOTIDE SEQUENCE [LARGE SCALE GENOMIC DNA]</scope>
    <source>
        <strain evidence="2 3">SA-152</strain>
    </source>
</reference>
<evidence type="ECO:0000313" key="3">
    <source>
        <dbReference type="Proteomes" id="UP000294829"/>
    </source>
</evidence>
<dbReference type="Proteomes" id="UP000294829">
    <property type="component" value="Unassembled WGS sequence"/>
</dbReference>
<keyword evidence="1" id="KW-1133">Transmembrane helix</keyword>
<evidence type="ECO:0000256" key="1">
    <source>
        <dbReference type="SAM" id="Phobius"/>
    </source>
</evidence>
<dbReference type="PROSITE" id="PS00409">
    <property type="entry name" value="PROKAR_NTER_METHYL"/>
    <property type="match status" value="1"/>
</dbReference>
<dbReference type="OrthoDB" id="9795524at2"/>
<dbReference type="Gene3D" id="3.30.700.10">
    <property type="entry name" value="Glycoprotein, Type 4 Pilin"/>
    <property type="match status" value="1"/>
</dbReference>
<dbReference type="RefSeq" id="WP_133328839.1">
    <property type="nucleotide sequence ID" value="NZ_SMYL01000005.1"/>
</dbReference>
<name>A0A4R5W0W7_9BURK</name>
<dbReference type="EMBL" id="SMYL01000005">
    <property type="protein sequence ID" value="TDK65691.1"/>
    <property type="molecule type" value="Genomic_DNA"/>
</dbReference>
<dbReference type="SUPFAM" id="SSF54523">
    <property type="entry name" value="Pili subunits"/>
    <property type="match status" value="1"/>
</dbReference>
<dbReference type="InterPro" id="IPR012902">
    <property type="entry name" value="N_methyl_site"/>
</dbReference>
<sequence>MKYSKSTQSGFTLVEIAIVLVIIGVLLAGVLKGQSLITNSRIKGLVNNMNAVSSAYNGYIDRYQATPGTETVAVATARGWTTNANGVSPLVLTPATTFAPAGSQPAFWQVLRAAGFFTGASTSVTNPPSATGGLIGVALTPYTGIPGISVCLSGLTGVQAEGVDVILDGPLPATNIGSNIGSVRGASAVANPLEPTGGAAPATAFNENLGTFWTLCRVL</sequence>
<proteinExistence type="predicted"/>
<comment type="caution">
    <text evidence="2">The sequence shown here is derived from an EMBL/GenBank/DDBJ whole genome shotgun (WGS) entry which is preliminary data.</text>
</comment>
<feature type="transmembrane region" description="Helical" evidence="1">
    <location>
        <begin position="12"/>
        <end position="31"/>
    </location>
</feature>
<dbReference type="AlphaFoldDB" id="A0A4R5W0W7"/>
<gene>
    <name evidence="2" type="ORF">E2I14_12205</name>
</gene>
<dbReference type="InterPro" id="IPR045584">
    <property type="entry name" value="Pilin-like"/>
</dbReference>